<keyword evidence="2" id="KW-1133">Transmembrane helix</keyword>
<dbReference type="Pfam" id="PF13927">
    <property type="entry name" value="Ig_3"/>
    <property type="match status" value="1"/>
</dbReference>
<proteinExistence type="predicted"/>
<feature type="compositionally biased region" description="Basic and acidic residues" evidence="1">
    <location>
        <begin position="963"/>
        <end position="972"/>
    </location>
</feature>
<dbReference type="InterPro" id="IPR007110">
    <property type="entry name" value="Ig-like_dom"/>
</dbReference>
<feature type="domain" description="Ig-like" evidence="3">
    <location>
        <begin position="50"/>
        <end position="153"/>
    </location>
</feature>
<dbReference type="PROSITE" id="PS50835">
    <property type="entry name" value="IG_LIKE"/>
    <property type="match status" value="3"/>
</dbReference>
<dbReference type="SMART" id="SM00409">
    <property type="entry name" value="IG"/>
    <property type="match status" value="3"/>
</dbReference>
<keyword evidence="2" id="KW-0812">Transmembrane</keyword>
<keyword evidence="2" id="KW-0472">Membrane</keyword>
<dbReference type="PANTHER" id="PTHR39069">
    <property type="entry name" value="ECDYSONE-INDUCIBLE GENE E1, ISOFORM A"/>
    <property type="match status" value="1"/>
</dbReference>
<dbReference type="EMBL" id="CP111016">
    <property type="protein sequence ID" value="WAR04953.1"/>
    <property type="molecule type" value="Genomic_DNA"/>
</dbReference>
<dbReference type="InterPro" id="IPR013783">
    <property type="entry name" value="Ig-like_fold"/>
</dbReference>
<feature type="transmembrane region" description="Helical" evidence="2">
    <location>
        <begin position="841"/>
        <end position="868"/>
    </location>
</feature>
<evidence type="ECO:0000313" key="4">
    <source>
        <dbReference type="EMBL" id="WAR04953.1"/>
    </source>
</evidence>
<dbReference type="InterPro" id="IPR003598">
    <property type="entry name" value="Ig_sub2"/>
</dbReference>
<evidence type="ECO:0000256" key="1">
    <source>
        <dbReference type="SAM" id="MobiDB-lite"/>
    </source>
</evidence>
<dbReference type="InterPro" id="IPR000742">
    <property type="entry name" value="EGF"/>
</dbReference>
<gene>
    <name evidence="4" type="ORF">MAR_020322</name>
</gene>
<feature type="domain" description="Ig-like" evidence="3">
    <location>
        <begin position="572"/>
        <end position="663"/>
    </location>
</feature>
<sequence>MEEMVLQEGEEEEGEPPLRGGKECDGGDGVTGGGRERGWEEEGEMGRGGATSVVLLNAVSVQTGSVSSFNCTVTGSGPDPASVVWSIRDTSGNLLSSASLFTTQLFGTADSTDGSVISQGTFTVTQSHLGQRLFCTVTDQGSSSTTSIYTVITATNQANLGQTCSAAISCSPANSRCSNNICVCSTGYTVNGNTCNQKKQLGSSCPVGNSQACAPSDSQCSSFQPYVCECQNGYVQSGSTCVLSQAGLGESCTNPSRTCSVSDSTCTFGTCQCSNGFVSSGSTCITSTAGLGDSCSNPSRSCTVLNTVCDPFSGYTCQCTGNYVQFGNQCIANYVGLNQACTNPSRTCSVTNSICGSSGLCVCGSGYVQSGSSCITSTVGLNEECENPNRTCSVTNSECGSSGFCVCGSGYVQSGPSCVISNVNLGDSCVNPTLTCSVPNSSCGVSGTCTCSQGYTQSGSTCVSNSAGLGESCTSPTRTCVDANTECNATNGTCDCESGYVSNSVTCISESAVAGQACVSSVGCVATGSVNPSCVNNVCECPNNFFIFNAGCNASPANTQNPFTVNGASNFPSTYVGATCYEVNLHESTQMVCEDAKGQPLSAAGWYHMPSFTAVSISTGGFINGDISNTDLTVSNALSNYTGDYMCRLCYSSSRCTNSTTVQLRVLGTEIQSSTLSVSPSGTITKGSTVTLTCSTSPTGVASTYIFYKDSTVIQSTTQSTFQIQNVQTTHIGSYRCNASNTTQTVTHNFDDGDLVITCSGFSANPAISAYTFYNEAGSQLASSASASYTVNSTQGYQIYYCRATNSLGTSNEQYIDVQEPGTEPGVGASTENTGLGTGTIAAIVLGIIFLLLLIIIIIVCCCSYGWCRKKEKVEPEIHIVSQPPVKPYIPSVSTEEYEPYVASPRYYLKPATSTGPIISMFDDSYEQPRAHQLPALDTQYLYSDDHKPRHKKKRRKHRRSHREPSPRRDVYAEVTPPSDEDLVVVPGKQNYMEADA</sequence>
<dbReference type="InterPro" id="IPR003599">
    <property type="entry name" value="Ig_sub"/>
</dbReference>
<name>A0ABY7E4L8_MYAAR</name>
<organism evidence="4 5">
    <name type="scientific">Mya arenaria</name>
    <name type="common">Soft-shell clam</name>
    <dbReference type="NCBI Taxonomy" id="6604"/>
    <lineage>
        <taxon>Eukaryota</taxon>
        <taxon>Metazoa</taxon>
        <taxon>Spiralia</taxon>
        <taxon>Lophotrochozoa</taxon>
        <taxon>Mollusca</taxon>
        <taxon>Bivalvia</taxon>
        <taxon>Autobranchia</taxon>
        <taxon>Heteroconchia</taxon>
        <taxon>Euheterodonta</taxon>
        <taxon>Imparidentia</taxon>
        <taxon>Neoheterodontei</taxon>
        <taxon>Myida</taxon>
        <taxon>Myoidea</taxon>
        <taxon>Myidae</taxon>
        <taxon>Mya</taxon>
    </lineage>
</organism>
<feature type="compositionally biased region" description="Acidic residues" evidence="1">
    <location>
        <begin position="1"/>
        <end position="15"/>
    </location>
</feature>
<feature type="domain" description="Ig-like" evidence="3">
    <location>
        <begin position="669"/>
        <end position="747"/>
    </location>
</feature>
<feature type="region of interest" description="Disordered" evidence="1">
    <location>
        <begin position="945"/>
        <end position="983"/>
    </location>
</feature>
<dbReference type="PANTHER" id="PTHR39069:SF8">
    <property type="entry name" value="FI17111P1"/>
    <property type="match status" value="1"/>
</dbReference>
<dbReference type="Gene3D" id="2.60.40.10">
    <property type="entry name" value="Immunoglobulins"/>
    <property type="match status" value="2"/>
</dbReference>
<dbReference type="SUPFAM" id="SSF48726">
    <property type="entry name" value="Immunoglobulin"/>
    <property type="match status" value="3"/>
</dbReference>
<dbReference type="SMART" id="SM00181">
    <property type="entry name" value="EGF"/>
    <property type="match status" value="8"/>
</dbReference>
<feature type="region of interest" description="Disordered" evidence="1">
    <location>
        <begin position="1"/>
        <end position="46"/>
    </location>
</feature>
<accession>A0ABY7E4L8</accession>
<dbReference type="Proteomes" id="UP001164746">
    <property type="component" value="Chromosome 5"/>
</dbReference>
<evidence type="ECO:0000259" key="3">
    <source>
        <dbReference type="PROSITE" id="PS50835"/>
    </source>
</evidence>
<protein>
    <recommendedName>
        <fullName evidence="3">Ig-like domain-containing protein</fullName>
    </recommendedName>
</protein>
<evidence type="ECO:0000256" key="2">
    <source>
        <dbReference type="SAM" id="Phobius"/>
    </source>
</evidence>
<reference evidence="4" key="1">
    <citation type="submission" date="2022-11" db="EMBL/GenBank/DDBJ databases">
        <title>Centuries of genome instability and evolution in soft-shell clam transmissible cancer (bioRxiv).</title>
        <authorList>
            <person name="Hart S.F.M."/>
            <person name="Yonemitsu M.A."/>
            <person name="Giersch R.M."/>
            <person name="Beal B.F."/>
            <person name="Arriagada G."/>
            <person name="Davis B.W."/>
            <person name="Ostrander E.A."/>
            <person name="Goff S.P."/>
            <person name="Metzger M.J."/>
        </authorList>
    </citation>
    <scope>NUCLEOTIDE SEQUENCE</scope>
    <source>
        <strain evidence="4">MELC-2E11</strain>
        <tissue evidence="4">Siphon/mantle</tissue>
    </source>
</reference>
<dbReference type="SMART" id="SM00408">
    <property type="entry name" value="IGc2"/>
    <property type="match status" value="1"/>
</dbReference>
<keyword evidence="5" id="KW-1185">Reference proteome</keyword>
<evidence type="ECO:0000313" key="5">
    <source>
        <dbReference type="Proteomes" id="UP001164746"/>
    </source>
</evidence>
<feature type="compositionally biased region" description="Basic residues" evidence="1">
    <location>
        <begin position="949"/>
        <end position="962"/>
    </location>
</feature>
<dbReference type="InterPro" id="IPR036179">
    <property type="entry name" value="Ig-like_dom_sf"/>
</dbReference>